<accession>A0A455VNV2</accession>
<dbReference type="EMBL" id="AP019531">
    <property type="protein sequence ID" value="BBI92386.1"/>
    <property type="molecule type" value="Genomic_DNA"/>
</dbReference>
<dbReference type="Proteomes" id="UP000324392">
    <property type="component" value="Chromosome"/>
</dbReference>
<evidence type="ECO:0000313" key="2">
    <source>
        <dbReference type="Proteomes" id="UP000324392"/>
    </source>
</evidence>
<sequence length="41" mass="4694">MRLYGATDHPLIKKGDAYASSISNKNWHQALRKIYYTVGII</sequence>
<protein>
    <submittedName>
        <fullName evidence="1">Uncharacterized protein</fullName>
    </submittedName>
</protein>
<proteinExistence type="predicted"/>
<dbReference type="AlphaFoldDB" id="A0A455VNV2"/>
<organism evidence="1 2">
    <name type="scientific">Serratia symbiotica</name>
    <dbReference type="NCBI Taxonomy" id="138074"/>
    <lineage>
        <taxon>Bacteria</taxon>
        <taxon>Pseudomonadati</taxon>
        <taxon>Pseudomonadota</taxon>
        <taxon>Gammaproteobacteria</taxon>
        <taxon>Enterobacterales</taxon>
        <taxon>Yersiniaceae</taxon>
        <taxon>Serratia</taxon>
    </lineage>
</organism>
<evidence type="ECO:0000313" key="1">
    <source>
        <dbReference type="EMBL" id="BBI92386.1"/>
    </source>
</evidence>
<gene>
    <name evidence="1" type="ORF">SSYIS1_20820</name>
</gene>
<name>A0A455VNV2_9GAMM</name>
<reference evidence="1 2" key="1">
    <citation type="submission" date="2019-03" db="EMBL/GenBank/DDBJ databases">
        <title>The genome sequence of Candidatus Serratia symbiotica strain IS.</title>
        <authorList>
            <person name="Nikoh N."/>
            <person name="Koga R."/>
            <person name="Oshima K."/>
            <person name="Hattori M."/>
            <person name="Fukatsu T."/>
        </authorList>
    </citation>
    <scope>NUCLEOTIDE SEQUENCE [LARGE SCALE GENOMIC DNA]</scope>
    <source>
        <strain evidence="1 2">IS</strain>
    </source>
</reference>